<dbReference type="VEuPathDB" id="FungiDB:BTJ68_15181"/>
<dbReference type="SUPFAM" id="SSF81383">
    <property type="entry name" value="F-box domain"/>
    <property type="match status" value="1"/>
</dbReference>
<dbReference type="OrthoDB" id="3800738at2759"/>
<name>A0A3M7DMT5_HORWE</name>
<dbReference type="AlphaFoldDB" id="A0A3M7DMT5"/>
<feature type="domain" description="F-box" evidence="2">
    <location>
        <begin position="65"/>
        <end position="96"/>
    </location>
</feature>
<comment type="caution">
    <text evidence="3">The sequence shown here is derived from an EMBL/GenBank/DDBJ whole genome shotgun (WGS) entry which is preliminary data.</text>
</comment>
<organism evidence="3 4">
    <name type="scientific">Hortaea werneckii</name>
    <name type="common">Black yeast</name>
    <name type="synonym">Cladosporium werneckii</name>
    <dbReference type="NCBI Taxonomy" id="91943"/>
    <lineage>
        <taxon>Eukaryota</taxon>
        <taxon>Fungi</taxon>
        <taxon>Dikarya</taxon>
        <taxon>Ascomycota</taxon>
        <taxon>Pezizomycotina</taxon>
        <taxon>Dothideomycetes</taxon>
        <taxon>Dothideomycetidae</taxon>
        <taxon>Mycosphaerellales</taxon>
        <taxon>Teratosphaeriaceae</taxon>
        <taxon>Hortaea</taxon>
    </lineage>
</organism>
<protein>
    <recommendedName>
        <fullName evidence="2">F-box domain-containing protein</fullName>
    </recommendedName>
</protein>
<evidence type="ECO:0000313" key="3">
    <source>
        <dbReference type="EMBL" id="RMY65373.1"/>
    </source>
</evidence>
<dbReference type="EMBL" id="QWIP01000357">
    <property type="protein sequence ID" value="RMY65373.1"/>
    <property type="molecule type" value="Genomic_DNA"/>
</dbReference>
<dbReference type="InterPro" id="IPR036047">
    <property type="entry name" value="F-box-like_dom_sf"/>
</dbReference>
<accession>A0A3M7DMT5</accession>
<feature type="region of interest" description="Disordered" evidence="1">
    <location>
        <begin position="1"/>
        <end position="31"/>
    </location>
</feature>
<reference evidence="3 4" key="1">
    <citation type="journal article" date="2018" name="BMC Genomics">
        <title>Genomic evidence for intraspecific hybridization in a clonal and extremely halotolerant yeast.</title>
        <authorList>
            <person name="Gostincar C."/>
            <person name="Stajich J.E."/>
            <person name="Zupancic J."/>
            <person name="Zalar P."/>
            <person name="Gunde-Cimerman N."/>
        </authorList>
    </citation>
    <scope>NUCLEOTIDE SEQUENCE [LARGE SCALE GENOMIC DNA]</scope>
    <source>
        <strain evidence="3 4">EXF-2682</strain>
    </source>
</reference>
<dbReference type="Proteomes" id="UP000269276">
    <property type="component" value="Unassembled WGS sequence"/>
</dbReference>
<gene>
    <name evidence="3" type="ORF">D0863_09166</name>
</gene>
<dbReference type="Gene3D" id="1.20.1280.50">
    <property type="match status" value="1"/>
</dbReference>
<evidence type="ECO:0000313" key="4">
    <source>
        <dbReference type="Proteomes" id="UP000269276"/>
    </source>
</evidence>
<dbReference type="Pfam" id="PF00646">
    <property type="entry name" value="F-box"/>
    <property type="match status" value="1"/>
</dbReference>
<proteinExistence type="predicted"/>
<evidence type="ECO:0000256" key="1">
    <source>
        <dbReference type="SAM" id="MobiDB-lite"/>
    </source>
</evidence>
<evidence type="ECO:0000259" key="2">
    <source>
        <dbReference type="Pfam" id="PF00646"/>
    </source>
</evidence>
<dbReference type="InterPro" id="IPR001810">
    <property type="entry name" value="F-box_dom"/>
</dbReference>
<sequence length="269" mass="30349">MSERAFSVNNMASSTGKKRSAPDSEGPAVTTAIKRRRRTDFGCSSMITRSQTLSAARNAVLHTTELLENILYFLPMKDLLFAQRVCMKWRDLIQRSIPLQEALFFRPKELGVYWKLVPEPGLPSRVVQVDEEQYLLGLPGKVFKAAIPNPLLCQPASGSTRGKNERPGIAWFRSRPSSFHPEASWRKMLIAHAPSCLFEYYFEFTKYPVWPDAEIKTIAFPDDGNAGNVVGFVEEVEAEGLAVEWDGHVLTFPDVMFTTEQELEMGVLE</sequence>